<dbReference type="CDD" id="cd00075">
    <property type="entry name" value="HATPase"/>
    <property type="match status" value="1"/>
</dbReference>
<dbReference type="STRING" id="345632.GPICK_08590"/>
<feature type="transmembrane region" description="Helical" evidence="10">
    <location>
        <begin position="47"/>
        <end position="65"/>
    </location>
</feature>
<feature type="compositionally biased region" description="Basic and acidic residues" evidence="9">
    <location>
        <begin position="465"/>
        <end position="475"/>
    </location>
</feature>
<dbReference type="InterPro" id="IPR004358">
    <property type="entry name" value="Sig_transdc_His_kin-like_C"/>
</dbReference>
<keyword evidence="6 14" id="KW-0418">Kinase</keyword>
<feature type="domain" description="Histidine kinase" evidence="11">
    <location>
        <begin position="331"/>
        <end position="546"/>
    </location>
</feature>
<evidence type="ECO:0000259" key="11">
    <source>
        <dbReference type="PROSITE" id="PS50109"/>
    </source>
</evidence>
<evidence type="ECO:0000313" key="15">
    <source>
        <dbReference type="Proteomes" id="UP000057609"/>
    </source>
</evidence>
<feature type="transmembrane region" description="Helical" evidence="10">
    <location>
        <begin position="119"/>
        <end position="138"/>
    </location>
</feature>
<protein>
    <recommendedName>
        <fullName evidence="2">histidine kinase</fullName>
        <ecNumber evidence="2">2.7.13.3</ecNumber>
    </recommendedName>
</protein>
<dbReference type="PROSITE" id="PS50113">
    <property type="entry name" value="PAC"/>
    <property type="match status" value="1"/>
</dbReference>
<evidence type="ECO:0000256" key="9">
    <source>
        <dbReference type="SAM" id="MobiDB-lite"/>
    </source>
</evidence>
<dbReference type="CDD" id="cd00082">
    <property type="entry name" value="HisKA"/>
    <property type="match status" value="1"/>
</dbReference>
<keyword evidence="7" id="KW-0067">ATP-binding</keyword>
<evidence type="ECO:0000256" key="1">
    <source>
        <dbReference type="ARBA" id="ARBA00000085"/>
    </source>
</evidence>
<dbReference type="AlphaFoldDB" id="A0A0B5B9M1"/>
<feature type="domain" description="PAS" evidence="12">
    <location>
        <begin position="201"/>
        <end position="252"/>
    </location>
</feature>
<evidence type="ECO:0000256" key="7">
    <source>
        <dbReference type="ARBA" id="ARBA00022840"/>
    </source>
</evidence>
<dbReference type="SUPFAM" id="SSF47384">
    <property type="entry name" value="Homodimeric domain of signal transducing histidine kinase"/>
    <property type="match status" value="1"/>
</dbReference>
<dbReference type="HOGENOM" id="CLU_000445_114_39_7"/>
<dbReference type="SUPFAM" id="SSF55874">
    <property type="entry name" value="ATPase domain of HSP90 chaperone/DNA topoisomerase II/histidine kinase"/>
    <property type="match status" value="1"/>
</dbReference>
<dbReference type="PANTHER" id="PTHR43065:SF10">
    <property type="entry name" value="PEROXIDE STRESS-ACTIVATED HISTIDINE KINASE MAK3"/>
    <property type="match status" value="1"/>
</dbReference>
<reference evidence="14 15" key="1">
    <citation type="journal article" date="2015" name="Genome Announc.">
        <title>Complete Genome of Geobacter pickeringii G13T, a Metal-Reducing Isolate from Sedimentary Kaolin Deposits.</title>
        <authorList>
            <person name="Badalamenti J.P."/>
            <person name="Bond D.R."/>
        </authorList>
    </citation>
    <scope>NUCLEOTIDE SEQUENCE [LARGE SCALE GENOMIC DNA]</scope>
    <source>
        <strain evidence="14 15">G13</strain>
    </source>
</reference>
<dbReference type="InterPro" id="IPR003661">
    <property type="entry name" value="HisK_dim/P_dom"/>
</dbReference>
<organism evidence="14 15">
    <name type="scientific">Geobacter pickeringii</name>
    <dbReference type="NCBI Taxonomy" id="345632"/>
    <lineage>
        <taxon>Bacteria</taxon>
        <taxon>Pseudomonadati</taxon>
        <taxon>Thermodesulfobacteriota</taxon>
        <taxon>Desulfuromonadia</taxon>
        <taxon>Geobacterales</taxon>
        <taxon>Geobacteraceae</taxon>
        <taxon>Geobacter</taxon>
    </lineage>
</organism>
<dbReference type="Pfam" id="PF02518">
    <property type="entry name" value="HATPase_c"/>
    <property type="match status" value="1"/>
</dbReference>
<feature type="region of interest" description="Disordered" evidence="9">
    <location>
        <begin position="456"/>
        <end position="476"/>
    </location>
</feature>
<dbReference type="InterPro" id="IPR003594">
    <property type="entry name" value="HATPase_dom"/>
</dbReference>
<dbReference type="Proteomes" id="UP000057609">
    <property type="component" value="Chromosome"/>
</dbReference>
<dbReference type="SMART" id="SM00091">
    <property type="entry name" value="PAS"/>
    <property type="match status" value="1"/>
</dbReference>
<dbReference type="InterPro" id="IPR036097">
    <property type="entry name" value="HisK_dim/P_sf"/>
</dbReference>
<dbReference type="NCBIfam" id="TIGR00229">
    <property type="entry name" value="sensory_box"/>
    <property type="match status" value="1"/>
</dbReference>
<evidence type="ECO:0000259" key="12">
    <source>
        <dbReference type="PROSITE" id="PS50112"/>
    </source>
</evidence>
<keyword evidence="15" id="KW-1185">Reference proteome</keyword>
<evidence type="ECO:0000256" key="3">
    <source>
        <dbReference type="ARBA" id="ARBA00022553"/>
    </source>
</evidence>
<dbReference type="Gene3D" id="1.10.287.130">
    <property type="match status" value="1"/>
</dbReference>
<evidence type="ECO:0000313" key="14">
    <source>
        <dbReference type="EMBL" id="AJE03403.1"/>
    </source>
</evidence>
<feature type="transmembrane region" description="Helical" evidence="10">
    <location>
        <begin position="7"/>
        <end position="27"/>
    </location>
</feature>
<keyword evidence="8" id="KW-0902">Two-component regulatory system</keyword>
<dbReference type="InterPro" id="IPR013767">
    <property type="entry name" value="PAS_fold"/>
</dbReference>
<feature type="transmembrane region" description="Helical" evidence="10">
    <location>
        <begin position="158"/>
        <end position="181"/>
    </location>
</feature>
<dbReference type="Pfam" id="PF00512">
    <property type="entry name" value="HisKA"/>
    <property type="match status" value="1"/>
</dbReference>
<dbReference type="InterPro" id="IPR005467">
    <property type="entry name" value="His_kinase_dom"/>
</dbReference>
<dbReference type="Pfam" id="PF00989">
    <property type="entry name" value="PAS"/>
    <property type="match status" value="1"/>
</dbReference>
<sequence length="546" mass="60509">MAQTRRLLWFICARVAVVTLFLASTLVLKIKGNGTLGEEALDGITKLIIATYGVSILSLLFVRIVRSYNQSLTYIQIIWDILFVTVLIIFTGGIGSPFSFLYLLAITNASILIARREALYTASLCVILYGAIIDLQYYGRLVAIGLSPVAALQYGTTYIFYTLFINILAFYLTALLTGYLAERAVRSESELKQRAIDYEELERLNSAIVSNLNSGLVTITRDGKIRVFNRYAEVMTGVTQEDAYDRTLFDLLPGFRHYASTIHEVKRGEFEYKANDGRMLVIGFSSAPLAGSSSTEAGVLINFQDLTKLKRMEESLKRADRLAAIGELAARIAHEIRNPLASISGSVQLIAAGEGVQENDQRLFGIVLREADRLNHLIEDFLAYARPTRPAPSSINLCSMVDEIRSLLRTDKRFVRTGIENSVDPHLMLTVDPDLFRQVLWNLLVNAADAMPQGGTVSVSGQSEDEVRPSGERRQTSRIAIRDTGCGMSDELISHVFEPFYTTKTGGTGLGLATVYRIVEAHGGRIAVRSEQGRGTEFTIYLPARR</sequence>
<dbReference type="GO" id="GO:0006355">
    <property type="term" value="P:regulation of DNA-templated transcription"/>
    <property type="evidence" value="ECO:0007669"/>
    <property type="project" value="InterPro"/>
</dbReference>
<dbReference type="Gene3D" id="3.30.565.10">
    <property type="entry name" value="Histidine kinase-like ATPase, C-terminal domain"/>
    <property type="match status" value="1"/>
</dbReference>
<dbReference type="InterPro" id="IPR000014">
    <property type="entry name" value="PAS"/>
</dbReference>
<evidence type="ECO:0000259" key="13">
    <source>
        <dbReference type="PROSITE" id="PS50113"/>
    </source>
</evidence>
<keyword evidence="5" id="KW-0547">Nucleotide-binding</keyword>
<keyword evidence="4" id="KW-0808">Transferase</keyword>
<feature type="domain" description="PAC" evidence="13">
    <location>
        <begin position="266"/>
        <end position="318"/>
    </location>
</feature>
<dbReference type="PANTHER" id="PTHR43065">
    <property type="entry name" value="SENSOR HISTIDINE KINASE"/>
    <property type="match status" value="1"/>
</dbReference>
<dbReference type="EC" id="2.7.13.3" evidence="2"/>
<gene>
    <name evidence="14" type="ORF">GPICK_08590</name>
</gene>
<name>A0A0B5B9M1_9BACT</name>
<feature type="transmembrane region" description="Helical" evidence="10">
    <location>
        <begin position="72"/>
        <end position="90"/>
    </location>
</feature>
<dbReference type="PROSITE" id="PS50112">
    <property type="entry name" value="PAS"/>
    <property type="match status" value="1"/>
</dbReference>
<evidence type="ECO:0000256" key="4">
    <source>
        <dbReference type="ARBA" id="ARBA00022679"/>
    </source>
</evidence>
<dbReference type="EMBL" id="CP009788">
    <property type="protein sequence ID" value="AJE03403.1"/>
    <property type="molecule type" value="Genomic_DNA"/>
</dbReference>
<evidence type="ECO:0000256" key="5">
    <source>
        <dbReference type="ARBA" id="ARBA00022741"/>
    </source>
</evidence>
<dbReference type="InterPro" id="IPR036890">
    <property type="entry name" value="HATPase_C_sf"/>
</dbReference>
<keyword evidence="10" id="KW-1133">Transmembrane helix</keyword>
<comment type="catalytic activity">
    <reaction evidence="1">
        <text>ATP + protein L-histidine = ADP + protein N-phospho-L-histidine.</text>
        <dbReference type="EC" id="2.7.13.3"/>
    </reaction>
</comment>
<dbReference type="KEGG" id="gpi:GPICK_08590"/>
<proteinExistence type="predicted"/>
<dbReference type="SUPFAM" id="SSF55785">
    <property type="entry name" value="PYP-like sensor domain (PAS domain)"/>
    <property type="match status" value="1"/>
</dbReference>
<dbReference type="OrthoDB" id="9773941at2"/>
<feature type="transmembrane region" description="Helical" evidence="10">
    <location>
        <begin position="96"/>
        <end position="114"/>
    </location>
</feature>
<dbReference type="GO" id="GO:0005524">
    <property type="term" value="F:ATP binding"/>
    <property type="evidence" value="ECO:0007669"/>
    <property type="project" value="UniProtKB-KW"/>
</dbReference>
<accession>A0A0B5B9M1</accession>
<dbReference type="InterPro" id="IPR000700">
    <property type="entry name" value="PAS-assoc_C"/>
</dbReference>
<dbReference type="PROSITE" id="PS50109">
    <property type="entry name" value="HIS_KIN"/>
    <property type="match status" value="1"/>
</dbReference>
<dbReference type="GO" id="GO:0000155">
    <property type="term" value="F:phosphorelay sensor kinase activity"/>
    <property type="evidence" value="ECO:0007669"/>
    <property type="project" value="InterPro"/>
</dbReference>
<dbReference type="SMART" id="SM00387">
    <property type="entry name" value="HATPase_c"/>
    <property type="match status" value="1"/>
</dbReference>
<keyword evidence="10" id="KW-0472">Membrane</keyword>
<dbReference type="CDD" id="cd00130">
    <property type="entry name" value="PAS"/>
    <property type="match status" value="1"/>
</dbReference>
<evidence type="ECO:0000256" key="6">
    <source>
        <dbReference type="ARBA" id="ARBA00022777"/>
    </source>
</evidence>
<evidence type="ECO:0000256" key="10">
    <source>
        <dbReference type="SAM" id="Phobius"/>
    </source>
</evidence>
<dbReference type="PRINTS" id="PR00344">
    <property type="entry name" value="BCTRLSENSOR"/>
</dbReference>
<dbReference type="Gene3D" id="3.30.450.20">
    <property type="entry name" value="PAS domain"/>
    <property type="match status" value="1"/>
</dbReference>
<keyword evidence="3" id="KW-0597">Phosphoprotein</keyword>
<keyword evidence="10" id="KW-0812">Transmembrane</keyword>
<evidence type="ECO:0000256" key="2">
    <source>
        <dbReference type="ARBA" id="ARBA00012438"/>
    </source>
</evidence>
<dbReference type="Pfam" id="PF25323">
    <property type="entry name" value="6TM_PilS"/>
    <property type="match status" value="1"/>
</dbReference>
<dbReference type="SMART" id="SM00388">
    <property type="entry name" value="HisKA"/>
    <property type="match status" value="1"/>
</dbReference>
<evidence type="ECO:0000256" key="8">
    <source>
        <dbReference type="ARBA" id="ARBA00023012"/>
    </source>
</evidence>
<dbReference type="InterPro" id="IPR035965">
    <property type="entry name" value="PAS-like_dom_sf"/>
</dbReference>